<protein>
    <submittedName>
        <fullName evidence="2">Uncharacterized protein</fullName>
    </submittedName>
</protein>
<accession>A0A8S5V3X0</accession>
<feature type="transmembrane region" description="Helical" evidence="1">
    <location>
        <begin position="7"/>
        <end position="27"/>
    </location>
</feature>
<evidence type="ECO:0000313" key="2">
    <source>
        <dbReference type="EMBL" id="DAG01307.1"/>
    </source>
</evidence>
<organism evidence="2">
    <name type="scientific">Myoviridae sp. ctk6V34</name>
    <dbReference type="NCBI Taxonomy" id="2825164"/>
    <lineage>
        <taxon>Viruses</taxon>
        <taxon>Duplodnaviria</taxon>
        <taxon>Heunggongvirae</taxon>
        <taxon>Uroviricota</taxon>
        <taxon>Caudoviricetes</taxon>
    </lineage>
</organism>
<dbReference type="EMBL" id="BK016190">
    <property type="protein sequence ID" value="DAG01307.1"/>
    <property type="molecule type" value="Genomic_DNA"/>
</dbReference>
<name>A0A8S5V3X0_9CAUD</name>
<evidence type="ECO:0000256" key="1">
    <source>
        <dbReference type="SAM" id="Phobius"/>
    </source>
</evidence>
<sequence length="37" mass="4435">MVILYQKIYTLSIPFENIFYFFLAFFVHGSRSFPALN</sequence>
<reference evidence="2" key="1">
    <citation type="journal article" date="2021" name="Proc. Natl. Acad. Sci. U.S.A.">
        <title>A Catalog of Tens of Thousands of Viruses from Human Metagenomes Reveals Hidden Associations with Chronic Diseases.</title>
        <authorList>
            <person name="Tisza M.J."/>
            <person name="Buck C.B."/>
        </authorList>
    </citation>
    <scope>NUCLEOTIDE SEQUENCE</scope>
    <source>
        <strain evidence="2">Ctk6V34</strain>
    </source>
</reference>
<keyword evidence="1" id="KW-0472">Membrane</keyword>
<proteinExistence type="predicted"/>
<keyword evidence="1" id="KW-1133">Transmembrane helix</keyword>
<keyword evidence="1" id="KW-0812">Transmembrane</keyword>